<gene>
    <name evidence="2" type="ORF">ONZ51_g11435</name>
</gene>
<accession>A0AAD7TJ93</accession>
<reference evidence="2" key="1">
    <citation type="submission" date="2022-11" db="EMBL/GenBank/DDBJ databases">
        <title>Genome Sequence of Cubamyces cubensis.</title>
        <authorList>
            <person name="Buettner E."/>
        </authorList>
    </citation>
    <scope>NUCLEOTIDE SEQUENCE</scope>
    <source>
        <strain evidence="2">MPL-01</strain>
    </source>
</reference>
<protein>
    <submittedName>
        <fullName evidence="2">Uncharacterized protein</fullName>
    </submittedName>
</protein>
<proteinExistence type="predicted"/>
<sequence>MHVPEFTPSHWRLVPSHWRLVPSHWRLVPSRTVSYRLTGVSYGVSQPLTVADTQSTALQRLRPECWPGQASSTVHNTPMEEEQAKLARSKELRRARNQRHRQKLKERKGQVPPAYVPATQASARGNGSQGQGPVIVPLTPNSALTSALKSFNSRFCALEFEEDRGAYRARMEGEWHTACQVGNGAVWIEEREGWIRACDALLDDIENFLGSGMLESLALDVSTRLWASITAAVFKVQWMVAVLEAYLDVWTIPVVQ</sequence>
<evidence type="ECO:0000256" key="1">
    <source>
        <dbReference type="SAM" id="MobiDB-lite"/>
    </source>
</evidence>
<feature type="compositionally biased region" description="Basic residues" evidence="1">
    <location>
        <begin position="95"/>
        <end position="106"/>
    </location>
</feature>
<name>A0AAD7TJ93_9APHY</name>
<evidence type="ECO:0000313" key="3">
    <source>
        <dbReference type="Proteomes" id="UP001215151"/>
    </source>
</evidence>
<dbReference type="AlphaFoldDB" id="A0AAD7TJ93"/>
<dbReference type="Proteomes" id="UP001215151">
    <property type="component" value="Unassembled WGS sequence"/>
</dbReference>
<keyword evidence="3" id="KW-1185">Reference proteome</keyword>
<organism evidence="2 3">
    <name type="scientific">Trametes cubensis</name>
    <dbReference type="NCBI Taxonomy" id="1111947"/>
    <lineage>
        <taxon>Eukaryota</taxon>
        <taxon>Fungi</taxon>
        <taxon>Dikarya</taxon>
        <taxon>Basidiomycota</taxon>
        <taxon>Agaricomycotina</taxon>
        <taxon>Agaricomycetes</taxon>
        <taxon>Polyporales</taxon>
        <taxon>Polyporaceae</taxon>
        <taxon>Trametes</taxon>
    </lineage>
</organism>
<feature type="region of interest" description="Disordered" evidence="1">
    <location>
        <begin position="88"/>
        <end position="131"/>
    </location>
</feature>
<comment type="caution">
    <text evidence="2">The sequence shown here is derived from an EMBL/GenBank/DDBJ whole genome shotgun (WGS) entry which is preliminary data.</text>
</comment>
<evidence type="ECO:0000313" key="2">
    <source>
        <dbReference type="EMBL" id="KAJ8457598.1"/>
    </source>
</evidence>
<dbReference type="EMBL" id="JAPEVG010000544">
    <property type="protein sequence ID" value="KAJ8457598.1"/>
    <property type="molecule type" value="Genomic_DNA"/>
</dbReference>